<sequence>MDNGRGAGFMATEPIILIADETLSVQAQLGEALGKQVSLVSAMNQEQLDYWIDQPDRKPDLLVVDQNFTGQQLSRFCHYWKQDPETRQIGLIVMGPDDDDVEISSLGAGADAYLRKPLNSQLCRIRIDQLLATRKEMQRLESLSVTDGLTGIANRRYFDDFLKAEWLRAKREGGNIGLIMVDIDHFKAFNDHYGHLEGDHCLQKVAATLKEQVQRPRDLVARFGGEEFAVVLPSIHFDGMKVVADRIRSSLTEAAMPHEASDTSDILTVSMGLAWAEPSSSDSMDALIEAADEALYAAKAGGRNRYSETVDLASVRSLMTN</sequence>
<dbReference type="NCBIfam" id="TIGR00254">
    <property type="entry name" value="GGDEF"/>
    <property type="match status" value="1"/>
</dbReference>
<comment type="cofactor">
    <cofactor evidence="1">
        <name>Mg(2+)</name>
        <dbReference type="ChEBI" id="CHEBI:18420"/>
    </cofactor>
</comment>
<accession>A0A1N7J7N8</accession>
<dbReference type="CDD" id="cd01949">
    <property type="entry name" value="GGDEF"/>
    <property type="match status" value="1"/>
</dbReference>
<evidence type="ECO:0000313" key="8">
    <source>
        <dbReference type="Proteomes" id="UP000185639"/>
    </source>
</evidence>
<dbReference type="InterPro" id="IPR043128">
    <property type="entry name" value="Rev_trsase/Diguanyl_cyclase"/>
</dbReference>
<protein>
    <recommendedName>
        <fullName evidence="2">diguanylate cyclase</fullName>
        <ecNumber evidence="2">2.7.7.65</ecNumber>
    </recommendedName>
</protein>
<keyword evidence="8" id="KW-1185">Reference proteome</keyword>
<dbReference type="SMART" id="SM00267">
    <property type="entry name" value="GGDEF"/>
    <property type="match status" value="1"/>
</dbReference>
<dbReference type="PROSITE" id="PS50887">
    <property type="entry name" value="GGDEF"/>
    <property type="match status" value="1"/>
</dbReference>
<dbReference type="InterPro" id="IPR001789">
    <property type="entry name" value="Sig_transdc_resp-reg_receiver"/>
</dbReference>
<dbReference type="PANTHER" id="PTHR45138:SF9">
    <property type="entry name" value="DIGUANYLATE CYCLASE DGCM-RELATED"/>
    <property type="match status" value="1"/>
</dbReference>
<dbReference type="Gene3D" id="3.30.70.270">
    <property type="match status" value="1"/>
</dbReference>
<gene>
    <name evidence="7" type="ORF">SAMN05421686_101446</name>
</gene>
<evidence type="ECO:0000256" key="4">
    <source>
        <dbReference type="PROSITE-ProRule" id="PRU00169"/>
    </source>
</evidence>
<evidence type="ECO:0000313" key="7">
    <source>
        <dbReference type="EMBL" id="SIS45330.1"/>
    </source>
</evidence>
<dbReference type="GO" id="GO:0005886">
    <property type="term" value="C:plasma membrane"/>
    <property type="evidence" value="ECO:0007669"/>
    <property type="project" value="TreeGrafter"/>
</dbReference>
<feature type="domain" description="Response regulatory" evidence="5">
    <location>
        <begin position="15"/>
        <end position="131"/>
    </location>
</feature>
<dbReference type="InterPro" id="IPR011006">
    <property type="entry name" value="CheY-like_superfamily"/>
</dbReference>
<evidence type="ECO:0000256" key="2">
    <source>
        <dbReference type="ARBA" id="ARBA00012528"/>
    </source>
</evidence>
<feature type="modified residue" description="4-aspartylphosphate" evidence="4">
    <location>
        <position position="65"/>
    </location>
</feature>
<dbReference type="InterPro" id="IPR050469">
    <property type="entry name" value="Diguanylate_Cyclase"/>
</dbReference>
<dbReference type="STRING" id="484498.SAMN05421686_101446"/>
<evidence type="ECO:0000259" key="6">
    <source>
        <dbReference type="PROSITE" id="PS50887"/>
    </source>
</evidence>
<dbReference type="GO" id="GO:0000160">
    <property type="term" value="P:phosphorelay signal transduction system"/>
    <property type="evidence" value="ECO:0007669"/>
    <property type="project" value="InterPro"/>
</dbReference>
<dbReference type="GO" id="GO:0052621">
    <property type="term" value="F:diguanylate cyclase activity"/>
    <property type="evidence" value="ECO:0007669"/>
    <property type="project" value="UniProtKB-EC"/>
</dbReference>
<dbReference type="Proteomes" id="UP000185639">
    <property type="component" value="Unassembled WGS sequence"/>
</dbReference>
<dbReference type="EC" id="2.7.7.65" evidence="2"/>
<dbReference type="SUPFAM" id="SSF55073">
    <property type="entry name" value="Nucleotide cyclase"/>
    <property type="match status" value="1"/>
</dbReference>
<evidence type="ECO:0000256" key="1">
    <source>
        <dbReference type="ARBA" id="ARBA00001946"/>
    </source>
</evidence>
<dbReference type="GO" id="GO:0043709">
    <property type="term" value="P:cell adhesion involved in single-species biofilm formation"/>
    <property type="evidence" value="ECO:0007669"/>
    <property type="project" value="TreeGrafter"/>
</dbReference>
<keyword evidence="4" id="KW-0597">Phosphoprotein</keyword>
<organism evidence="7 8">
    <name type="scientific">Thalassolituus maritimus</name>
    <dbReference type="NCBI Taxonomy" id="484498"/>
    <lineage>
        <taxon>Bacteria</taxon>
        <taxon>Pseudomonadati</taxon>
        <taxon>Pseudomonadota</taxon>
        <taxon>Gammaproteobacteria</taxon>
        <taxon>Oceanospirillales</taxon>
        <taxon>Oceanospirillaceae</taxon>
        <taxon>Thalassolituus</taxon>
    </lineage>
</organism>
<dbReference type="Gene3D" id="3.40.50.2300">
    <property type="match status" value="1"/>
</dbReference>
<evidence type="ECO:0000256" key="3">
    <source>
        <dbReference type="ARBA" id="ARBA00034247"/>
    </source>
</evidence>
<dbReference type="EMBL" id="FTOH01000001">
    <property type="protein sequence ID" value="SIS45330.1"/>
    <property type="molecule type" value="Genomic_DNA"/>
</dbReference>
<dbReference type="InterPro" id="IPR000160">
    <property type="entry name" value="GGDEF_dom"/>
</dbReference>
<dbReference type="PANTHER" id="PTHR45138">
    <property type="entry name" value="REGULATORY COMPONENTS OF SENSORY TRANSDUCTION SYSTEM"/>
    <property type="match status" value="1"/>
</dbReference>
<name>A0A1N7J7N8_9GAMM</name>
<dbReference type="InterPro" id="IPR029787">
    <property type="entry name" value="Nucleotide_cyclase"/>
</dbReference>
<dbReference type="Pfam" id="PF00990">
    <property type="entry name" value="GGDEF"/>
    <property type="match status" value="1"/>
</dbReference>
<dbReference type="PROSITE" id="PS50110">
    <property type="entry name" value="RESPONSE_REGULATORY"/>
    <property type="match status" value="1"/>
</dbReference>
<evidence type="ECO:0000259" key="5">
    <source>
        <dbReference type="PROSITE" id="PS50110"/>
    </source>
</evidence>
<comment type="catalytic activity">
    <reaction evidence="3">
        <text>2 GTP = 3',3'-c-di-GMP + 2 diphosphate</text>
        <dbReference type="Rhea" id="RHEA:24898"/>
        <dbReference type="ChEBI" id="CHEBI:33019"/>
        <dbReference type="ChEBI" id="CHEBI:37565"/>
        <dbReference type="ChEBI" id="CHEBI:58805"/>
        <dbReference type="EC" id="2.7.7.65"/>
    </reaction>
</comment>
<dbReference type="FunFam" id="3.30.70.270:FF:000001">
    <property type="entry name" value="Diguanylate cyclase domain protein"/>
    <property type="match status" value="1"/>
</dbReference>
<dbReference type="AlphaFoldDB" id="A0A1N7J7N8"/>
<proteinExistence type="predicted"/>
<dbReference type="SUPFAM" id="SSF52172">
    <property type="entry name" value="CheY-like"/>
    <property type="match status" value="1"/>
</dbReference>
<dbReference type="GO" id="GO:1902201">
    <property type="term" value="P:negative regulation of bacterial-type flagellum-dependent cell motility"/>
    <property type="evidence" value="ECO:0007669"/>
    <property type="project" value="TreeGrafter"/>
</dbReference>
<reference evidence="8" key="1">
    <citation type="submission" date="2017-01" db="EMBL/GenBank/DDBJ databases">
        <authorList>
            <person name="Varghese N."/>
            <person name="Submissions S."/>
        </authorList>
    </citation>
    <scope>NUCLEOTIDE SEQUENCE [LARGE SCALE GENOMIC DNA]</scope>
    <source>
        <strain evidence="8">DSM 24913</strain>
    </source>
</reference>
<feature type="domain" description="GGDEF" evidence="6">
    <location>
        <begin position="174"/>
        <end position="311"/>
    </location>
</feature>